<sequence length="238" mass="25615">MSAYDSDMTRPDGLPAKRRRRRRPWVVVLVVLLVLLGLLVALDRIAAAYAESRISSEIQKQGFGARPDVTISGFPFVTQVLNRHFPHAHLTARNVREGPITISRIDGDVRDVRVDSGFRKGSLSRVDGTATIGFGELAKTSDEPGVRFTAAGPDKVKGDVDFGIGSGTVVWQVTKVGRDQIRVHPLSAEGFSLSDLDEDLDFTVPVGGLPLGLTFDSLSVTAKGVELHVSGAHITFSG</sequence>
<dbReference type="Pfam" id="PF11209">
    <property type="entry name" value="LmeA"/>
    <property type="match status" value="1"/>
</dbReference>
<dbReference type="RefSeq" id="WP_345349655.1">
    <property type="nucleotide sequence ID" value="NZ_BAABHJ010000003.1"/>
</dbReference>
<dbReference type="InterPro" id="IPR021373">
    <property type="entry name" value="DUF2993"/>
</dbReference>
<accession>A0ABP8TGV2</accession>
<evidence type="ECO:0000313" key="2">
    <source>
        <dbReference type="Proteomes" id="UP001500212"/>
    </source>
</evidence>
<dbReference type="Proteomes" id="UP001500212">
    <property type="component" value="Unassembled WGS sequence"/>
</dbReference>
<keyword evidence="2" id="KW-1185">Reference proteome</keyword>
<protein>
    <submittedName>
        <fullName evidence="1">DUF2993 domain-containing protein</fullName>
    </submittedName>
</protein>
<reference evidence="2" key="1">
    <citation type="journal article" date="2019" name="Int. J. Syst. Evol. Microbiol.">
        <title>The Global Catalogue of Microorganisms (GCM) 10K type strain sequencing project: providing services to taxonomists for standard genome sequencing and annotation.</title>
        <authorList>
            <consortium name="The Broad Institute Genomics Platform"/>
            <consortium name="The Broad Institute Genome Sequencing Center for Infectious Disease"/>
            <person name="Wu L."/>
            <person name="Ma J."/>
        </authorList>
    </citation>
    <scope>NUCLEOTIDE SEQUENCE [LARGE SCALE GENOMIC DNA]</scope>
    <source>
        <strain evidence="2">JCM 17938</strain>
    </source>
</reference>
<evidence type="ECO:0000313" key="1">
    <source>
        <dbReference type="EMBL" id="GAA4603713.1"/>
    </source>
</evidence>
<gene>
    <name evidence="1" type="ORF">GCM10023195_12370</name>
</gene>
<proteinExistence type="predicted"/>
<name>A0ABP8TGV2_9ACTN</name>
<dbReference type="EMBL" id="BAABHJ010000003">
    <property type="protein sequence ID" value="GAA4603713.1"/>
    <property type="molecule type" value="Genomic_DNA"/>
</dbReference>
<comment type="caution">
    <text evidence="1">The sequence shown here is derived from an EMBL/GenBank/DDBJ whole genome shotgun (WGS) entry which is preliminary data.</text>
</comment>
<organism evidence="1 2">
    <name type="scientific">Actinoallomurus liliacearum</name>
    <dbReference type="NCBI Taxonomy" id="1080073"/>
    <lineage>
        <taxon>Bacteria</taxon>
        <taxon>Bacillati</taxon>
        <taxon>Actinomycetota</taxon>
        <taxon>Actinomycetes</taxon>
        <taxon>Streptosporangiales</taxon>
        <taxon>Thermomonosporaceae</taxon>
        <taxon>Actinoallomurus</taxon>
    </lineage>
</organism>